<keyword evidence="1" id="KW-0378">Hydrolase</keyword>
<comment type="caution">
    <text evidence="3">The sequence shown here is derived from an EMBL/GenBank/DDBJ whole genome shotgun (WGS) entry which is preliminary data.</text>
</comment>
<proteinExistence type="predicted"/>
<keyword evidence="4" id="KW-1185">Reference proteome</keyword>
<dbReference type="InterPro" id="IPR042301">
    <property type="entry name" value="GH115_sf"/>
</dbReference>
<sequence length="958" mass="109556">MYYIKFPLLPVILMLFLFGISTKSHAINGEKYVVNKVSSENFPLASKGKTASVLISKNDFAGVLRVAGHLENDLFKVTNVYPNQINTISEANDYVLIIGTIGKSEIIDQLIREEKIDVSELKGKWEKFTTQIVVNPSKGIKKALVIAGSDKRGTIYGIYDLSNQIGVSPWYFWTDVPVKKQSELHILPGIHTNGEPKVKYRGIFINDEAPALSGWAFDTYGGFNAKFYDKVFELILRMKGNYLWPSMWGRMFYVDDPQNAVLADEYGIVMGTSHHEPLTRAHAEWATLGKGKWDFSTNSENLISFWKEGMKRMGNTETIVTVGMRGDGDEPMTQGTAIDLLENIVKIQREIIKETNQKPIEEIPQMWALYKEVQDYYDKGMRVPDDITLLLCDDNWGNIRKLPELNAKPRKGGYGIYYHFDYVGGPRNYKWINTNQIERTWEQMDMAYQYGVDKIWIVNVGDIKPMELPTEFFLDMAWNPEKFNAGNLQEYYVNWTKENFGNQFTAEVAEILKLYTKYNSRRKPELLDEKTYSISNYEEADRVVADYQKLVEKANAINAKLQPEYKDAFYQLVLYPVLASANLNELYVATSKNYLYSEQWRLSANDYGEKVKELFEKDKQLTNYYHTQLANGKWNHMMSQTHIGYTNWQQPDKNVIPVTRHLLYNSEIKEGIVIEGTKEAFDGVLRSKGVLMEINSLENNTAYVDIINSAEKSYPFKIICDKSWILFSLTEGTVQSEQRVLINIDWKKAPKGFAKNQFIVIADHKKFTFQIKTNNIKSDKVRGFIDSNGYISIEAQNYSKAINSDAVKWTVIPNLGKTESGVTLKPSNVPSIEIAEKSPRLEYDIHLFQKGIVKVHAYFSPTINFSVHDGLKYGIAIDDEKPQIINFNENDSDKTWNKAVADNIKIVTSSHSIENAGNHTLKFYGIDPALVLQKIVIETASGEILKSYLGPPESFKVK</sequence>
<dbReference type="Gene3D" id="1.20.58.2150">
    <property type="match status" value="1"/>
</dbReference>
<dbReference type="InterPro" id="IPR031924">
    <property type="entry name" value="GH115"/>
</dbReference>
<evidence type="ECO:0000259" key="2">
    <source>
        <dbReference type="Pfam" id="PF17829"/>
    </source>
</evidence>
<dbReference type="Proteomes" id="UP000556700">
    <property type="component" value="Unassembled WGS sequence"/>
</dbReference>
<evidence type="ECO:0000313" key="3">
    <source>
        <dbReference type="EMBL" id="CAD0007762.1"/>
    </source>
</evidence>
<dbReference type="Gene3D" id="3.30.379.10">
    <property type="entry name" value="Chitobiase/beta-hexosaminidase domain 2-like"/>
    <property type="match status" value="1"/>
</dbReference>
<dbReference type="InterPro" id="IPR029018">
    <property type="entry name" value="Hex-like_dom2"/>
</dbReference>
<dbReference type="Pfam" id="PF17829">
    <property type="entry name" value="GH115_C"/>
    <property type="match status" value="1"/>
</dbReference>
<dbReference type="GO" id="GO:0016787">
    <property type="term" value="F:hydrolase activity"/>
    <property type="evidence" value="ECO:0007669"/>
    <property type="project" value="UniProtKB-KW"/>
</dbReference>
<dbReference type="Pfam" id="PF15979">
    <property type="entry name" value="Glyco_hydro_115"/>
    <property type="match status" value="1"/>
</dbReference>
<evidence type="ECO:0000313" key="4">
    <source>
        <dbReference type="Proteomes" id="UP000556700"/>
    </source>
</evidence>
<protein>
    <recommendedName>
        <fullName evidence="2">Gylcosyl hydrolase 115 C-terminal domain-containing protein</fullName>
    </recommendedName>
</protein>
<reference evidence="3 4" key="1">
    <citation type="submission" date="2020-06" db="EMBL/GenBank/DDBJ databases">
        <authorList>
            <person name="Criscuolo A."/>
        </authorList>
    </citation>
    <scope>NUCLEOTIDE SEQUENCE [LARGE SCALE GENOMIC DNA]</scope>
    <source>
        <strain evidence="4">CIP 110025</strain>
    </source>
</reference>
<organism evidence="3 4">
    <name type="scientific">Flavobacterium chungangense</name>
    <dbReference type="NCBI Taxonomy" id="554283"/>
    <lineage>
        <taxon>Bacteria</taxon>
        <taxon>Pseudomonadati</taxon>
        <taxon>Bacteroidota</taxon>
        <taxon>Flavobacteriia</taxon>
        <taxon>Flavobacteriales</taxon>
        <taxon>Flavobacteriaceae</taxon>
        <taxon>Flavobacterium</taxon>
    </lineage>
</organism>
<dbReference type="GO" id="GO:0005975">
    <property type="term" value="P:carbohydrate metabolic process"/>
    <property type="evidence" value="ECO:0007669"/>
    <property type="project" value="UniProtKB-ARBA"/>
</dbReference>
<name>A0A6V6ZA09_9FLAO</name>
<accession>A0A6V6ZA09</accession>
<dbReference type="AlphaFoldDB" id="A0A6V6ZA09"/>
<dbReference type="Gene3D" id="3.20.20.520">
    <property type="entry name" value="Glycosyl hydrolase family 115"/>
    <property type="match status" value="1"/>
</dbReference>
<dbReference type="RefSeq" id="WP_035136359.1">
    <property type="nucleotide sequence ID" value="NZ_CAIJDO010000207.1"/>
</dbReference>
<gene>
    <name evidence="3" type="ORF">FLACHUCJ7_03465</name>
</gene>
<feature type="domain" description="Gylcosyl hydrolase 115 C-terminal" evidence="2">
    <location>
        <begin position="783"/>
        <end position="953"/>
    </location>
</feature>
<dbReference type="PANTHER" id="PTHR37842:SF2">
    <property type="entry name" value="GYLCOSYL HYDROLASE 115 C-TERMINAL DOMAIN-CONTAINING PROTEIN"/>
    <property type="match status" value="1"/>
</dbReference>
<dbReference type="PANTHER" id="PTHR37842">
    <property type="match status" value="1"/>
</dbReference>
<dbReference type="SUPFAM" id="SSF55545">
    <property type="entry name" value="beta-N-acetylhexosaminidase-like domain"/>
    <property type="match status" value="1"/>
</dbReference>
<evidence type="ECO:0000256" key="1">
    <source>
        <dbReference type="ARBA" id="ARBA00022801"/>
    </source>
</evidence>
<dbReference type="EMBL" id="CAIJDO010000207">
    <property type="protein sequence ID" value="CAD0007762.1"/>
    <property type="molecule type" value="Genomic_DNA"/>
</dbReference>
<dbReference type="InterPro" id="IPR041437">
    <property type="entry name" value="GH115_C"/>
</dbReference>
<dbReference type="Gene3D" id="2.60.120.1620">
    <property type="match status" value="1"/>
</dbReference>